<feature type="transmembrane region" description="Helical" evidence="8">
    <location>
        <begin position="196"/>
        <end position="217"/>
    </location>
</feature>
<protein>
    <submittedName>
        <fullName evidence="9">Dicarboxylate/amino acid:cation symporter</fullName>
    </submittedName>
</protein>
<dbReference type="OrthoDB" id="9768885at2"/>
<evidence type="ECO:0000256" key="8">
    <source>
        <dbReference type="SAM" id="Phobius"/>
    </source>
</evidence>
<evidence type="ECO:0000256" key="4">
    <source>
        <dbReference type="ARBA" id="ARBA00022692"/>
    </source>
</evidence>
<dbReference type="GO" id="GO:0006835">
    <property type="term" value="P:dicarboxylic acid transport"/>
    <property type="evidence" value="ECO:0007669"/>
    <property type="project" value="TreeGrafter"/>
</dbReference>
<dbReference type="RefSeq" id="WP_160198476.1">
    <property type="nucleotide sequence ID" value="NZ_QXXA01000018.1"/>
</dbReference>
<dbReference type="PANTHER" id="PTHR42865">
    <property type="entry name" value="PROTON/GLUTAMATE-ASPARTATE SYMPORTER"/>
    <property type="match status" value="1"/>
</dbReference>
<keyword evidence="2" id="KW-0813">Transport</keyword>
<feature type="transmembrane region" description="Helical" evidence="8">
    <location>
        <begin position="89"/>
        <end position="110"/>
    </location>
</feature>
<evidence type="ECO:0000313" key="10">
    <source>
        <dbReference type="Proteomes" id="UP000467132"/>
    </source>
</evidence>
<feature type="transmembrane region" description="Helical" evidence="8">
    <location>
        <begin position="45"/>
        <end position="69"/>
    </location>
</feature>
<name>A0A845R3K0_9CLOT</name>
<feature type="transmembrane region" description="Helical" evidence="8">
    <location>
        <begin position="229"/>
        <end position="253"/>
    </location>
</feature>
<comment type="caution">
    <text evidence="9">The sequence shown here is derived from an EMBL/GenBank/DDBJ whole genome shotgun (WGS) entry which is preliminary data.</text>
</comment>
<dbReference type="Pfam" id="PF00375">
    <property type="entry name" value="SDF"/>
    <property type="match status" value="1"/>
</dbReference>
<dbReference type="Proteomes" id="UP000467132">
    <property type="component" value="Unassembled WGS sequence"/>
</dbReference>
<keyword evidence="4 8" id="KW-0812">Transmembrane</keyword>
<dbReference type="PRINTS" id="PR00173">
    <property type="entry name" value="EDTRNSPORT"/>
</dbReference>
<feature type="transmembrane region" description="Helical" evidence="8">
    <location>
        <begin position="334"/>
        <end position="356"/>
    </location>
</feature>
<dbReference type="SUPFAM" id="SSF118215">
    <property type="entry name" value="Proton glutamate symport protein"/>
    <property type="match status" value="1"/>
</dbReference>
<dbReference type="GO" id="GO:0015293">
    <property type="term" value="F:symporter activity"/>
    <property type="evidence" value="ECO:0007669"/>
    <property type="project" value="UniProtKB-KW"/>
</dbReference>
<dbReference type="InterPro" id="IPR036458">
    <property type="entry name" value="Na:dicarbo_symporter_sf"/>
</dbReference>
<keyword evidence="10" id="KW-1185">Reference proteome</keyword>
<evidence type="ECO:0000256" key="7">
    <source>
        <dbReference type="ARBA" id="ARBA00023136"/>
    </source>
</evidence>
<accession>A0A845R3K0</accession>
<feature type="transmembrane region" description="Helical" evidence="8">
    <location>
        <begin position="12"/>
        <end position="30"/>
    </location>
</feature>
<dbReference type="FunFam" id="1.10.3860.10:FF:000001">
    <property type="entry name" value="C4-dicarboxylate transport protein"/>
    <property type="match status" value="1"/>
</dbReference>
<reference evidence="9 10" key="1">
    <citation type="submission" date="2018-08" db="EMBL/GenBank/DDBJ databases">
        <title>Murine metabolic-syndrome-specific gut microbial biobank.</title>
        <authorList>
            <person name="Liu C."/>
        </authorList>
    </citation>
    <scope>NUCLEOTIDE SEQUENCE [LARGE SCALE GENOMIC DNA]</scope>
    <source>
        <strain evidence="9 10">583</strain>
    </source>
</reference>
<evidence type="ECO:0000313" key="9">
    <source>
        <dbReference type="EMBL" id="NBI08012.1"/>
    </source>
</evidence>
<feature type="transmembrane region" description="Helical" evidence="8">
    <location>
        <begin position="362"/>
        <end position="384"/>
    </location>
</feature>
<dbReference type="PANTHER" id="PTHR42865:SF7">
    <property type="entry name" value="PROTON_GLUTAMATE-ASPARTATE SYMPORTER"/>
    <property type="match status" value="1"/>
</dbReference>
<dbReference type="Gene3D" id="1.10.3860.10">
    <property type="entry name" value="Sodium:dicarboxylate symporter"/>
    <property type="match status" value="1"/>
</dbReference>
<sequence>MEKKGLGLTTKILLGLFLGLLTGLILYFFVPKGMIRDTIIVDGLLYFIGQVFLRAIKMLVVPLVFISIVNGASSIGDIKKLGRIGGRTVLFYITTTAIAISLALFVASIVNPGITDGGLDLSRVVTQEVEINESVPIVDVFLDMVPTNPVSSMVNTNMLQIIVFALLIGIGLSALGEKAKNVSQLFSELNELMMKMVSFIMLLAPIGVFGLIAKTFANEGLTAIVPLAKYFGTVVGVLLLHAVLTYGGILKLFTGLSPVRFFKNFFPAISVAFSTATSSGSLPVTLDVSEENLGVSKNISSFTLPLGATINMDGTAIMQGVATIFIAQVYDIDLTFAQILTVIFTATLASIGTAGVPGVGLIMLSMVLQSVNIPVEGIGLIMGIDRLLDMTRTAVNITGDAVCTLIVSKKEGEFDETIFHGENSYDGNKVTSQPSIANEPAN</sequence>
<keyword evidence="3" id="KW-1003">Cell membrane</keyword>
<evidence type="ECO:0000256" key="5">
    <source>
        <dbReference type="ARBA" id="ARBA00022847"/>
    </source>
</evidence>
<keyword evidence="7 8" id="KW-0472">Membrane</keyword>
<keyword evidence="6 8" id="KW-1133">Transmembrane helix</keyword>
<dbReference type="AlphaFoldDB" id="A0A845R3K0"/>
<dbReference type="GO" id="GO:0005886">
    <property type="term" value="C:plasma membrane"/>
    <property type="evidence" value="ECO:0007669"/>
    <property type="project" value="UniProtKB-SubCell"/>
</dbReference>
<evidence type="ECO:0000256" key="1">
    <source>
        <dbReference type="ARBA" id="ARBA00004651"/>
    </source>
</evidence>
<dbReference type="InterPro" id="IPR001991">
    <property type="entry name" value="Na-dicarboxylate_symporter"/>
</dbReference>
<gene>
    <name evidence="9" type="ORF">D3Z33_14210</name>
</gene>
<comment type="subcellular location">
    <subcellularLocation>
        <location evidence="1">Cell membrane</location>
        <topology evidence="1">Multi-pass membrane protein</topology>
    </subcellularLocation>
</comment>
<keyword evidence="5" id="KW-0769">Symport</keyword>
<feature type="transmembrane region" description="Helical" evidence="8">
    <location>
        <begin position="158"/>
        <end position="175"/>
    </location>
</feature>
<dbReference type="EMBL" id="QXXA01000018">
    <property type="protein sequence ID" value="NBI08012.1"/>
    <property type="molecule type" value="Genomic_DNA"/>
</dbReference>
<evidence type="ECO:0000256" key="3">
    <source>
        <dbReference type="ARBA" id="ARBA00022475"/>
    </source>
</evidence>
<evidence type="ECO:0000256" key="2">
    <source>
        <dbReference type="ARBA" id="ARBA00022448"/>
    </source>
</evidence>
<proteinExistence type="predicted"/>
<evidence type="ECO:0000256" key="6">
    <source>
        <dbReference type="ARBA" id="ARBA00022989"/>
    </source>
</evidence>
<organism evidence="9 10">
    <name type="scientific">Senegalia massiliensis</name>
    <dbReference type="NCBI Taxonomy" id="1720316"/>
    <lineage>
        <taxon>Bacteria</taxon>
        <taxon>Bacillati</taxon>
        <taxon>Bacillota</taxon>
        <taxon>Clostridia</taxon>
        <taxon>Eubacteriales</taxon>
        <taxon>Clostridiaceae</taxon>
        <taxon>Senegalia</taxon>
    </lineage>
</organism>